<organism evidence="3">
    <name type="scientific">freshwater metagenome</name>
    <dbReference type="NCBI Taxonomy" id="449393"/>
    <lineage>
        <taxon>unclassified sequences</taxon>
        <taxon>metagenomes</taxon>
        <taxon>ecological metagenomes</taxon>
    </lineage>
</organism>
<dbReference type="PANTHER" id="PTHR43213">
    <property type="entry name" value="BIFUNCTIONAL DTTP/UTP PYROPHOSPHATASE/METHYLTRANSFERASE PROTEIN-RELATED"/>
    <property type="match status" value="1"/>
</dbReference>
<protein>
    <submittedName>
        <fullName evidence="3">Unannotated protein</fullName>
    </submittedName>
</protein>
<keyword evidence="2" id="KW-0378">Hydrolase</keyword>
<dbReference type="HAMAP" id="MF_00528">
    <property type="entry name" value="Maf"/>
    <property type="match status" value="1"/>
</dbReference>
<comment type="cofactor">
    <cofactor evidence="1">
        <name>a divalent metal cation</name>
        <dbReference type="ChEBI" id="CHEBI:60240"/>
    </cofactor>
</comment>
<dbReference type="NCBIfam" id="TIGR00172">
    <property type="entry name" value="maf"/>
    <property type="match status" value="1"/>
</dbReference>
<evidence type="ECO:0000256" key="2">
    <source>
        <dbReference type="ARBA" id="ARBA00022801"/>
    </source>
</evidence>
<proteinExistence type="inferred from homology"/>
<dbReference type="GO" id="GO:0047429">
    <property type="term" value="F:nucleoside triphosphate diphosphatase activity"/>
    <property type="evidence" value="ECO:0007669"/>
    <property type="project" value="InterPro"/>
</dbReference>
<dbReference type="EMBL" id="CAEZVD010000014">
    <property type="protein sequence ID" value="CAB4617584.1"/>
    <property type="molecule type" value="Genomic_DNA"/>
</dbReference>
<dbReference type="InterPro" id="IPR029001">
    <property type="entry name" value="ITPase-like_fam"/>
</dbReference>
<dbReference type="SUPFAM" id="SSF52972">
    <property type="entry name" value="ITPase-like"/>
    <property type="match status" value="1"/>
</dbReference>
<name>A0A6J6I2C8_9ZZZZ</name>
<evidence type="ECO:0000313" key="3">
    <source>
        <dbReference type="EMBL" id="CAB4617584.1"/>
    </source>
</evidence>
<dbReference type="AlphaFoldDB" id="A0A6J6I2C8"/>
<dbReference type="PIRSF" id="PIRSF006305">
    <property type="entry name" value="Maf"/>
    <property type="match status" value="1"/>
</dbReference>
<dbReference type="CDD" id="cd00555">
    <property type="entry name" value="Maf"/>
    <property type="match status" value="1"/>
</dbReference>
<dbReference type="Pfam" id="PF02545">
    <property type="entry name" value="Maf"/>
    <property type="match status" value="1"/>
</dbReference>
<dbReference type="Gene3D" id="3.90.950.10">
    <property type="match status" value="1"/>
</dbReference>
<dbReference type="InterPro" id="IPR003697">
    <property type="entry name" value="Maf-like"/>
</dbReference>
<gene>
    <name evidence="3" type="ORF">UFOPK1909_00306</name>
</gene>
<accession>A0A6J6I2C8</accession>
<sequence length="212" mass="22222">MTRLVLASTSPARLALLRAGGIEPITISPGVDEDLVTARATEMGLITGTADMVQLLAKAKAEAVVNHPDAQGALIIGCDSSLEFDGKSLGKPHEPEVAIKRWQAMRGRAGTLYSGHWLIDNRNPSGAGLSPATGRVSSSIVHFADISDEEIEAYVATGEPLKVAGAFTIDGLGGAFLRSIEGDAHTVIGLSLPTLRDLVINLGVSYPSLWNK</sequence>
<reference evidence="3" key="1">
    <citation type="submission" date="2020-05" db="EMBL/GenBank/DDBJ databases">
        <authorList>
            <person name="Chiriac C."/>
            <person name="Salcher M."/>
            <person name="Ghai R."/>
            <person name="Kavagutti S V."/>
        </authorList>
    </citation>
    <scope>NUCLEOTIDE SEQUENCE</scope>
</reference>
<dbReference type="PANTHER" id="PTHR43213:SF5">
    <property type="entry name" value="BIFUNCTIONAL DTTP_UTP PYROPHOSPHATASE_METHYLTRANSFERASE PROTEIN-RELATED"/>
    <property type="match status" value="1"/>
</dbReference>
<evidence type="ECO:0000256" key="1">
    <source>
        <dbReference type="ARBA" id="ARBA00001968"/>
    </source>
</evidence>